<gene>
    <name evidence="2" type="ORF">JNB19_02520</name>
</gene>
<evidence type="ECO:0000313" key="3">
    <source>
        <dbReference type="Proteomes" id="UP000603506"/>
    </source>
</evidence>
<keyword evidence="2" id="KW-0540">Nuclease</keyword>
<dbReference type="SUPFAM" id="SSF54060">
    <property type="entry name" value="His-Me finger endonucleases"/>
    <property type="match status" value="1"/>
</dbReference>
<organism evidence="2 3">
    <name type="scientific">Capnocytophaga genosp. AHN8471</name>
    <dbReference type="NCBI Taxonomy" id="327574"/>
    <lineage>
        <taxon>Bacteria</taxon>
        <taxon>Pseudomonadati</taxon>
        <taxon>Bacteroidota</taxon>
        <taxon>Flavobacteriia</taxon>
        <taxon>Flavobacteriales</taxon>
        <taxon>Flavobacteriaceae</taxon>
        <taxon>Capnocytophaga</taxon>
    </lineage>
</organism>
<keyword evidence="3" id="KW-1185">Reference proteome</keyword>
<feature type="domain" description="HNH nuclease" evidence="1">
    <location>
        <begin position="182"/>
        <end position="224"/>
    </location>
</feature>
<name>A0ABS1YUD8_9FLAO</name>
<dbReference type="RefSeq" id="WP_203094386.1">
    <property type="nucleotide sequence ID" value="NZ_JAESPH010000022.1"/>
</dbReference>
<dbReference type="Pfam" id="PF13392">
    <property type="entry name" value="HNH_3"/>
    <property type="match status" value="1"/>
</dbReference>
<keyword evidence="2" id="KW-0255">Endonuclease</keyword>
<reference evidence="2 3" key="1">
    <citation type="submission" date="2021-01" db="EMBL/GenBank/DDBJ databases">
        <title>Evidence that Capnocytophaga endodontalis is a later homotypic synonym for Capnocytophaga genospecies AHN8471, and request for opinion on proposed recognition of strain AHN8471 as type strain of the species.</title>
        <authorList>
            <person name="Nicholson A.C."/>
            <person name="Hopper C.L."/>
            <person name="Gulvik C.A."/>
            <person name="Mcquiston J.R."/>
            <person name="Lau E.F."/>
        </authorList>
    </citation>
    <scope>NUCLEOTIDE SEQUENCE [LARGE SCALE GENOMIC DNA]</scope>
    <source>
        <strain evidence="2 3">AHN9576</strain>
    </source>
</reference>
<dbReference type="Proteomes" id="UP000603506">
    <property type="component" value="Unassembled WGS sequence"/>
</dbReference>
<evidence type="ECO:0000313" key="2">
    <source>
        <dbReference type="EMBL" id="MBM0649640.1"/>
    </source>
</evidence>
<evidence type="ECO:0000259" key="1">
    <source>
        <dbReference type="Pfam" id="PF13392"/>
    </source>
</evidence>
<dbReference type="EMBL" id="JAEUAH010000002">
    <property type="protein sequence ID" value="MBM0649640.1"/>
    <property type="molecule type" value="Genomic_DNA"/>
</dbReference>
<protein>
    <submittedName>
        <fullName evidence="2">HNH endonuclease</fullName>
    </submittedName>
</protein>
<dbReference type="Gene3D" id="3.90.75.20">
    <property type="match status" value="1"/>
</dbReference>
<proteinExistence type="predicted"/>
<dbReference type="GO" id="GO:0004519">
    <property type="term" value="F:endonuclease activity"/>
    <property type="evidence" value="ECO:0007669"/>
    <property type="project" value="UniProtKB-KW"/>
</dbReference>
<comment type="caution">
    <text evidence="2">The sequence shown here is derived from an EMBL/GenBank/DDBJ whole genome shotgun (WGS) entry which is preliminary data.</text>
</comment>
<dbReference type="InterPro" id="IPR003615">
    <property type="entry name" value="HNH_nuc"/>
</dbReference>
<accession>A0ABS1YUD8</accession>
<keyword evidence="2" id="KW-0378">Hydrolase</keyword>
<dbReference type="InterPro" id="IPR044925">
    <property type="entry name" value="His-Me_finger_sf"/>
</dbReference>
<sequence length="252" mass="29476">MKSVITPEKAAFIREHYLKLSGKRIAKTLGVSPYAVQRFMRKNNLRISAELCAFFKSEGMKRPLNEEELTFIHEHIRYHSLKWIAKALNRSCVTIRKEAHRLGYSELLKEKSLISRYQKGKIPENKGIKMSEETYEKVKHTFFKKGHLPHNTLTDYTEVIRNEKGISYIYIKIPGARKAIPKHRYLWEQSHGTIPKGYNIIFKNGNTLDCCLENLVCVSNEELMQKNTIHRYPNELKTAIKQISKIKKQLTK</sequence>